<accession>A0AA48KR76</accession>
<dbReference type="EMBL" id="AP027272">
    <property type="protein sequence ID" value="BDX07248.1"/>
    <property type="molecule type" value="Genomic_DNA"/>
</dbReference>
<dbReference type="Pfam" id="PF00497">
    <property type="entry name" value="SBP_bac_3"/>
    <property type="match status" value="1"/>
</dbReference>
<keyword evidence="3" id="KW-1185">Reference proteome</keyword>
<dbReference type="Proteomes" id="UP001333710">
    <property type="component" value="Chromosome"/>
</dbReference>
<dbReference type="SMART" id="SM00062">
    <property type="entry name" value="PBPb"/>
    <property type="match status" value="1"/>
</dbReference>
<organism evidence="2 3">
    <name type="scientific">Planctobacterium marinum</name>
    <dbReference type="NCBI Taxonomy" id="1631968"/>
    <lineage>
        <taxon>Bacteria</taxon>
        <taxon>Pseudomonadati</taxon>
        <taxon>Pseudomonadota</taxon>
        <taxon>Gammaproteobacteria</taxon>
        <taxon>Alteromonadales</taxon>
        <taxon>Alteromonadaceae</taxon>
        <taxon>Planctobacterium</taxon>
    </lineage>
</organism>
<dbReference type="InterPro" id="IPR001638">
    <property type="entry name" value="Solute-binding_3/MltF_N"/>
</dbReference>
<sequence>MTEEYPPYNFHNYEGELVGVSVDLLEAIMKRMHIDFDKNSILVVPWARAYRHTLNTPNAAVFTMTKSQHRSGLFQFSEAIMPSNISIITLRNTLKLNKVADLNPLNVGVVRNDIGEQLLKKHGLKNESTVKLPTSLELIRMLLLNRIDVVAIDEAIANFEFNRLGVKPEEYTTHFTIEKLTTHYAFNAAIDKNFIADFSAAFEQLKADGTFEQIRAKY</sequence>
<protein>
    <recommendedName>
        <fullName evidence="1">Solute-binding protein family 3/N-terminal domain-containing protein</fullName>
    </recommendedName>
</protein>
<dbReference type="SUPFAM" id="SSF53850">
    <property type="entry name" value="Periplasmic binding protein-like II"/>
    <property type="match status" value="1"/>
</dbReference>
<reference evidence="2" key="1">
    <citation type="submission" date="2023-01" db="EMBL/GenBank/DDBJ databases">
        <title>Complete genome sequence of Planctobacterium marinum strain Dej080120_11.</title>
        <authorList>
            <person name="Ueki S."/>
            <person name="Maruyama F."/>
        </authorList>
    </citation>
    <scope>NUCLEOTIDE SEQUENCE</scope>
    <source>
        <strain evidence="2">Dej080120_11</strain>
    </source>
</reference>
<feature type="domain" description="Solute-binding protein family 3/N-terminal" evidence="1">
    <location>
        <begin position="1"/>
        <end position="217"/>
    </location>
</feature>
<evidence type="ECO:0000313" key="3">
    <source>
        <dbReference type="Proteomes" id="UP001333710"/>
    </source>
</evidence>
<dbReference type="AlphaFoldDB" id="A0AA48KR76"/>
<dbReference type="PANTHER" id="PTHR38834:SF3">
    <property type="entry name" value="SOLUTE-BINDING PROTEIN FAMILY 3_N-TERMINAL DOMAIN-CONTAINING PROTEIN"/>
    <property type="match status" value="1"/>
</dbReference>
<proteinExistence type="predicted"/>
<dbReference type="Gene3D" id="3.40.190.10">
    <property type="entry name" value="Periplasmic binding protein-like II"/>
    <property type="match status" value="2"/>
</dbReference>
<name>A0AA48KR76_9ALTE</name>
<gene>
    <name evidence="2" type="ORF">MACH26_27690</name>
</gene>
<dbReference type="PANTHER" id="PTHR38834">
    <property type="entry name" value="PERIPLASMIC SUBSTRATE BINDING PROTEIN FAMILY 3"/>
    <property type="match status" value="1"/>
</dbReference>
<dbReference type="KEGG" id="pmaw:MACH26_27690"/>
<evidence type="ECO:0000259" key="1">
    <source>
        <dbReference type="SMART" id="SM00062"/>
    </source>
</evidence>
<evidence type="ECO:0000313" key="2">
    <source>
        <dbReference type="EMBL" id="BDX07248.1"/>
    </source>
</evidence>